<evidence type="ECO:0000256" key="5">
    <source>
        <dbReference type="ARBA" id="ARBA00022832"/>
    </source>
</evidence>
<evidence type="ECO:0000256" key="10">
    <source>
        <dbReference type="PIRSR" id="PIRSR611284-1"/>
    </source>
</evidence>
<evidence type="ECO:0000256" key="2">
    <source>
        <dbReference type="ARBA" id="ARBA00006484"/>
    </source>
</evidence>
<keyword evidence="7 12" id="KW-0560">Oxidoreductase</keyword>
<dbReference type="Gene3D" id="3.40.50.720">
    <property type="entry name" value="NAD(P)-binding Rossmann-like Domain"/>
    <property type="match status" value="1"/>
</dbReference>
<keyword evidence="8 12" id="KW-0443">Lipid metabolism</keyword>
<gene>
    <name evidence="14" type="ORF">U14_03168</name>
</gene>
<dbReference type="InterPro" id="IPR057326">
    <property type="entry name" value="KR_dom"/>
</dbReference>
<comment type="catalytic activity">
    <reaction evidence="12">
        <text>a (3R)-hydroxyacyl-[ACP] + NADP(+) = a 3-oxoacyl-[ACP] + NADPH + H(+)</text>
        <dbReference type="Rhea" id="RHEA:17397"/>
        <dbReference type="Rhea" id="RHEA-COMP:9916"/>
        <dbReference type="Rhea" id="RHEA-COMP:9945"/>
        <dbReference type="ChEBI" id="CHEBI:15378"/>
        <dbReference type="ChEBI" id="CHEBI:57783"/>
        <dbReference type="ChEBI" id="CHEBI:58349"/>
        <dbReference type="ChEBI" id="CHEBI:78776"/>
        <dbReference type="ChEBI" id="CHEBI:78827"/>
        <dbReference type="EC" id="1.1.1.100"/>
    </reaction>
</comment>
<feature type="active site" description="Proton acceptor" evidence="10">
    <location>
        <position position="157"/>
    </location>
</feature>
<dbReference type="SUPFAM" id="SSF51735">
    <property type="entry name" value="NAD(P)-binding Rossmann-fold domains"/>
    <property type="match status" value="1"/>
</dbReference>
<dbReference type="InterPro" id="IPR050259">
    <property type="entry name" value="SDR"/>
</dbReference>
<evidence type="ECO:0000259" key="13">
    <source>
        <dbReference type="SMART" id="SM00822"/>
    </source>
</evidence>
<feature type="domain" description="Ketoreductase" evidence="13">
    <location>
        <begin position="8"/>
        <end position="193"/>
    </location>
</feature>
<keyword evidence="9 12" id="KW-0275">Fatty acid biosynthesis</keyword>
<evidence type="ECO:0000256" key="3">
    <source>
        <dbReference type="ARBA" id="ARBA00012948"/>
    </source>
</evidence>
<evidence type="ECO:0000313" key="15">
    <source>
        <dbReference type="Proteomes" id="UP000030700"/>
    </source>
</evidence>
<dbReference type="GO" id="GO:0051287">
    <property type="term" value="F:NAD binding"/>
    <property type="evidence" value="ECO:0007669"/>
    <property type="project" value="UniProtKB-UniRule"/>
</dbReference>
<dbReference type="PANTHER" id="PTHR42879">
    <property type="entry name" value="3-OXOACYL-(ACYL-CARRIER-PROTEIN) REDUCTASE"/>
    <property type="match status" value="1"/>
</dbReference>
<dbReference type="InterPro" id="IPR002347">
    <property type="entry name" value="SDR_fam"/>
</dbReference>
<name>A0A081BNF6_9BACT</name>
<dbReference type="PRINTS" id="PR00081">
    <property type="entry name" value="GDHRDH"/>
</dbReference>
<dbReference type="CDD" id="cd05333">
    <property type="entry name" value="BKR_SDR_c"/>
    <property type="match status" value="1"/>
</dbReference>
<dbReference type="InterPro" id="IPR020904">
    <property type="entry name" value="Sc_DH/Rdtase_CS"/>
</dbReference>
<evidence type="ECO:0000256" key="4">
    <source>
        <dbReference type="ARBA" id="ARBA00022516"/>
    </source>
</evidence>
<protein>
    <recommendedName>
        <fullName evidence="3 12">3-oxoacyl-[acyl-carrier-protein] reductase</fullName>
        <ecNumber evidence="3 12">1.1.1.100</ecNumber>
    </recommendedName>
</protein>
<comment type="similarity">
    <text evidence="2 12">Belongs to the short-chain dehydrogenases/reductases (SDR) family.</text>
</comment>
<dbReference type="GO" id="GO:0006633">
    <property type="term" value="P:fatty acid biosynthetic process"/>
    <property type="evidence" value="ECO:0007669"/>
    <property type="project" value="UniProtKB-UniPathway"/>
</dbReference>
<dbReference type="STRING" id="1499966.U14_03168"/>
<dbReference type="Proteomes" id="UP000030700">
    <property type="component" value="Unassembled WGS sequence"/>
</dbReference>
<evidence type="ECO:0000256" key="9">
    <source>
        <dbReference type="ARBA" id="ARBA00023160"/>
    </source>
</evidence>
<dbReference type="FunFam" id="3.40.50.720:FF:000037">
    <property type="entry name" value="3-oxoacyl-[acyl-carrier-protein] reductase FabG"/>
    <property type="match status" value="1"/>
</dbReference>
<dbReference type="GO" id="GO:0004316">
    <property type="term" value="F:3-oxoacyl-[acyl-carrier-protein] reductase (NADPH) activity"/>
    <property type="evidence" value="ECO:0007669"/>
    <property type="project" value="UniProtKB-UniRule"/>
</dbReference>
<dbReference type="InterPro" id="IPR011284">
    <property type="entry name" value="3oxo_ACP_reduc"/>
</dbReference>
<evidence type="ECO:0000256" key="12">
    <source>
        <dbReference type="RuleBase" id="RU366074"/>
    </source>
</evidence>
<comment type="subunit">
    <text evidence="12">Homotetramer.</text>
</comment>
<feature type="binding site" evidence="11">
    <location>
        <begin position="157"/>
        <end position="161"/>
    </location>
    <ligand>
        <name>NADP(+)</name>
        <dbReference type="ChEBI" id="CHEBI:58349"/>
    </ligand>
</feature>
<dbReference type="NCBIfam" id="TIGR01830">
    <property type="entry name" value="3oxo_ACP_reduc"/>
    <property type="match status" value="1"/>
</dbReference>
<dbReference type="PRINTS" id="PR00080">
    <property type="entry name" value="SDRFAMILY"/>
</dbReference>
<dbReference type="HOGENOM" id="CLU_010194_1_3_0"/>
<accession>A0A081BNF6</accession>
<evidence type="ECO:0000256" key="11">
    <source>
        <dbReference type="PIRSR" id="PIRSR611284-2"/>
    </source>
</evidence>
<evidence type="ECO:0000313" key="14">
    <source>
        <dbReference type="EMBL" id="GAK51922.1"/>
    </source>
</evidence>
<feature type="binding site" evidence="11">
    <location>
        <position position="92"/>
    </location>
    <ligand>
        <name>NADP(+)</name>
        <dbReference type="ChEBI" id="CHEBI:58349"/>
    </ligand>
</feature>
<dbReference type="InterPro" id="IPR036291">
    <property type="entry name" value="NAD(P)-bd_dom_sf"/>
</dbReference>
<reference evidence="14 15" key="1">
    <citation type="journal article" date="2015" name="PeerJ">
        <title>First genomic representation of candidate bacterial phylum KSB3 points to enhanced environmental sensing as a trigger of wastewater bulking.</title>
        <authorList>
            <person name="Sekiguchi Y."/>
            <person name="Ohashi A."/>
            <person name="Parks D.H."/>
            <person name="Yamauchi T."/>
            <person name="Tyson G.W."/>
            <person name="Hugenholtz P."/>
        </authorList>
    </citation>
    <scope>NUCLEOTIDE SEQUENCE [LARGE SCALE GENOMIC DNA]</scope>
</reference>
<proteinExistence type="inferred from homology"/>
<comment type="pathway">
    <text evidence="1 12">Lipid metabolism; fatty acid biosynthesis.</text>
</comment>
<dbReference type="PANTHER" id="PTHR42879:SF2">
    <property type="entry name" value="3-OXOACYL-[ACYL-CARRIER-PROTEIN] REDUCTASE FABG"/>
    <property type="match status" value="1"/>
</dbReference>
<dbReference type="UniPathway" id="UPA00094"/>
<dbReference type="SMART" id="SM00822">
    <property type="entry name" value="PKS_KR"/>
    <property type="match status" value="1"/>
</dbReference>
<dbReference type="EMBL" id="DF820457">
    <property type="protein sequence ID" value="GAK51922.1"/>
    <property type="molecule type" value="Genomic_DNA"/>
</dbReference>
<dbReference type="PROSITE" id="PS00061">
    <property type="entry name" value="ADH_SHORT"/>
    <property type="match status" value="1"/>
</dbReference>
<comment type="function">
    <text evidence="12">Catalyzes the NADPH-dependent reduction of beta-ketoacyl-ACP substrates to beta-hydroxyacyl-ACP products, the first reductive step in the elongation cycle of fatty acid biosynthesis.</text>
</comment>
<dbReference type="EC" id="1.1.1.100" evidence="3 12"/>
<dbReference type="AlphaFoldDB" id="A0A081BNF6"/>
<feature type="binding site" evidence="11">
    <location>
        <begin position="14"/>
        <end position="17"/>
    </location>
    <ligand>
        <name>NADP(+)</name>
        <dbReference type="ChEBI" id="CHEBI:58349"/>
    </ligand>
</feature>
<sequence>MKQELEGKIAIVTGASRGIGRAIALNLAAAGANIVAVYQQNKTMVDELAQEIEPLGRVCLAVKADVAVEDEVNALVDQTMSQFGRVDILINNAGITKDGLIMRMKSEDWHNVLNVNLSGMFYATKAVTKPMFKQRSGKIVFVTSIIGTIGNAGQSNYSAAKAGVIGFMKSAAKEFASRGIQVNAVAPGFIDTDMTKKLPDDVKTAYMEQIPLKRFGRVEDVAEVVRFLSSEKADYITGQVIHVNGGLYM</sequence>
<organism evidence="14 15">
    <name type="scientific">Candidatus Moduliflexus flocculans</name>
    <dbReference type="NCBI Taxonomy" id="1499966"/>
    <lineage>
        <taxon>Bacteria</taxon>
        <taxon>Candidatus Moduliflexota</taxon>
        <taxon>Candidatus Moduliflexia</taxon>
        <taxon>Candidatus Moduliflexales</taxon>
        <taxon>Candidatus Moduliflexaceae</taxon>
    </lineage>
</organism>
<dbReference type="NCBIfam" id="NF047420">
    <property type="entry name" value="EF_P_mod_YmfI"/>
    <property type="match status" value="1"/>
</dbReference>
<keyword evidence="6 11" id="KW-0521">NADP</keyword>
<evidence type="ECO:0000256" key="7">
    <source>
        <dbReference type="ARBA" id="ARBA00023002"/>
    </source>
</evidence>
<evidence type="ECO:0000256" key="8">
    <source>
        <dbReference type="ARBA" id="ARBA00023098"/>
    </source>
</evidence>
<keyword evidence="15" id="KW-1185">Reference proteome</keyword>
<keyword evidence="5 12" id="KW-0276">Fatty acid metabolism</keyword>
<evidence type="ECO:0000256" key="1">
    <source>
        <dbReference type="ARBA" id="ARBA00005194"/>
    </source>
</evidence>
<keyword evidence="4 12" id="KW-0444">Lipid biosynthesis</keyword>
<dbReference type="NCBIfam" id="NF005559">
    <property type="entry name" value="PRK07231.1"/>
    <property type="match status" value="1"/>
</dbReference>
<dbReference type="Pfam" id="PF13561">
    <property type="entry name" value="adh_short_C2"/>
    <property type="match status" value="1"/>
</dbReference>
<dbReference type="NCBIfam" id="NF009466">
    <property type="entry name" value="PRK12826.1-2"/>
    <property type="match status" value="1"/>
</dbReference>
<evidence type="ECO:0000256" key="6">
    <source>
        <dbReference type="ARBA" id="ARBA00022857"/>
    </source>
</evidence>
<feature type="binding site" evidence="11">
    <location>
        <position position="190"/>
    </location>
    <ligand>
        <name>NADP(+)</name>
        <dbReference type="ChEBI" id="CHEBI:58349"/>
    </ligand>
</feature>